<dbReference type="InterPro" id="IPR029071">
    <property type="entry name" value="Ubiquitin-like_domsf"/>
</dbReference>
<evidence type="ECO:0000259" key="5">
    <source>
        <dbReference type="PROSITE" id="PS50090"/>
    </source>
</evidence>
<dbReference type="InterPro" id="IPR017930">
    <property type="entry name" value="Myb_dom"/>
</dbReference>
<name>A0A6N2MI69_SALVM</name>
<evidence type="ECO:0000313" key="7">
    <source>
        <dbReference type="EMBL" id="VFU53941.1"/>
    </source>
</evidence>
<evidence type="ECO:0000256" key="1">
    <source>
        <dbReference type="ARBA" id="ARBA00004123"/>
    </source>
</evidence>
<feature type="domain" description="HTH myb-type" evidence="6">
    <location>
        <begin position="620"/>
        <end position="678"/>
    </location>
</feature>
<feature type="region of interest" description="Disordered" evidence="4">
    <location>
        <begin position="565"/>
        <end position="584"/>
    </location>
</feature>
<dbReference type="SMART" id="SM00717">
    <property type="entry name" value="SANT"/>
    <property type="match status" value="1"/>
</dbReference>
<keyword evidence="3" id="KW-0539">Nucleus</keyword>
<evidence type="ECO:0000259" key="6">
    <source>
        <dbReference type="PROSITE" id="PS51294"/>
    </source>
</evidence>
<dbReference type="GO" id="GO:0005634">
    <property type="term" value="C:nucleus"/>
    <property type="evidence" value="ECO:0007669"/>
    <property type="project" value="UniProtKB-SubCell"/>
</dbReference>
<accession>A0A6N2MI69</accession>
<dbReference type="SUPFAM" id="SSF46689">
    <property type="entry name" value="Homeodomain-like"/>
    <property type="match status" value="1"/>
</dbReference>
<dbReference type="InterPro" id="IPR031105">
    <property type="entry name" value="TRP_plant"/>
</dbReference>
<dbReference type="InterPro" id="IPR001005">
    <property type="entry name" value="SANT/Myb"/>
</dbReference>
<gene>
    <name evidence="7" type="ORF">SVIM_LOCUS375003</name>
</gene>
<dbReference type="Pfam" id="PF00249">
    <property type="entry name" value="Myb_DNA-binding"/>
    <property type="match status" value="1"/>
</dbReference>
<dbReference type="PROSITE" id="PS50090">
    <property type="entry name" value="MYB_LIKE"/>
    <property type="match status" value="1"/>
</dbReference>
<dbReference type="GO" id="GO:0042162">
    <property type="term" value="F:telomeric DNA binding"/>
    <property type="evidence" value="ECO:0007669"/>
    <property type="project" value="UniProtKB-ARBA"/>
</dbReference>
<dbReference type="Gene3D" id="1.10.246.220">
    <property type="match status" value="1"/>
</dbReference>
<dbReference type="PANTHER" id="PTHR21717:SF70">
    <property type="entry name" value="TELOMERE REPEAT-BINDING PROTEIN 2-RELATED"/>
    <property type="match status" value="1"/>
</dbReference>
<dbReference type="Pfam" id="PF23603">
    <property type="entry name" value="Ubiquitin_TPR1"/>
    <property type="match status" value="1"/>
</dbReference>
<evidence type="ECO:0000256" key="4">
    <source>
        <dbReference type="SAM" id="MobiDB-lite"/>
    </source>
</evidence>
<proteinExistence type="predicted"/>
<dbReference type="AlphaFoldDB" id="A0A6N2MI69"/>
<dbReference type="InterPro" id="IPR009057">
    <property type="entry name" value="Homeodomain-like_sf"/>
</dbReference>
<dbReference type="EMBL" id="CAADRP010001819">
    <property type="protein sequence ID" value="VFU53941.1"/>
    <property type="molecule type" value="Genomic_DNA"/>
</dbReference>
<dbReference type="CDD" id="cd11660">
    <property type="entry name" value="SANT_TRF"/>
    <property type="match status" value="1"/>
</dbReference>
<reference evidence="7" key="1">
    <citation type="submission" date="2019-03" db="EMBL/GenBank/DDBJ databases">
        <authorList>
            <person name="Mank J."/>
            <person name="Almeida P."/>
        </authorList>
    </citation>
    <scope>NUCLEOTIDE SEQUENCE</scope>
    <source>
        <strain evidence="7">78183</strain>
    </source>
</reference>
<comment type="subcellular location">
    <subcellularLocation>
        <location evidence="1">Nucleus</location>
    </subcellularLocation>
</comment>
<evidence type="ECO:0000256" key="2">
    <source>
        <dbReference type="ARBA" id="ARBA00023125"/>
    </source>
</evidence>
<dbReference type="SUPFAM" id="SSF54236">
    <property type="entry name" value="Ubiquitin-like"/>
    <property type="match status" value="1"/>
</dbReference>
<protein>
    <submittedName>
        <fullName evidence="7">Uncharacterized protein</fullName>
    </submittedName>
</protein>
<dbReference type="InterPro" id="IPR057625">
    <property type="entry name" value="TPR1-6-like_ubiquitin"/>
</dbReference>
<keyword evidence="2" id="KW-0238">DNA-binding</keyword>
<dbReference type="PROSITE" id="PS51294">
    <property type="entry name" value="HTH_MYB"/>
    <property type="match status" value="1"/>
</dbReference>
<dbReference type="PANTHER" id="PTHR21717">
    <property type="entry name" value="TELOMERIC REPEAT BINDING PROTEIN"/>
    <property type="match status" value="1"/>
</dbReference>
<organism evidence="7">
    <name type="scientific">Salix viminalis</name>
    <name type="common">Common osier</name>
    <name type="synonym">Basket willow</name>
    <dbReference type="NCBI Taxonomy" id="40686"/>
    <lineage>
        <taxon>Eukaryota</taxon>
        <taxon>Viridiplantae</taxon>
        <taxon>Streptophyta</taxon>
        <taxon>Embryophyta</taxon>
        <taxon>Tracheophyta</taxon>
        <taxon>Spermatophyta</taxon>
        <taxon>Magnoliopsida</taxon>
        <taxon>eudicotyledons</taxon>
        <taxon>Gunneridae</taxon>
        <taxon>Pentapetalae</taxon>
        <taxon>rosids</taxon>
        <taxon>fabids</taxon>
        <taxon>Malpighiales</taxon>
        <taxon>Salicaceae</taxon>
        <taxon>Saliceae</taxon>
        <taxon>Salix</taxon>
    </lineage>
</organism>
<sequence>MVLDKRLHYGFNGYQVPPMPRATRSARRRRSFKKKHEENKMCAFDLLAIVAGNLLLDKESAPSSSNTTADKNQCAAVNSNVKYEWQDEEKPLKVEACDHGSAARNFFVCGPSQVHGQGCSSKEPLVAQNNLNLRLASALTKSDWAGRSDAEKLGNDKSKNDMGTFARKVEGVSSEYREFGDCILEVETKRAVKDEPGRFGDELSSNVANACSLEDPVVLDAKPPALASLDSSAKVPLCRNHIPNSSYPTNRDDVNVVSRDDDENSGCSHPITKKKFFRPAPRIGNRRIRKIMASKYWKVAPRFKDGTVSNPDGDLKPVFRKRKNYYRQQRSERLYPFKKRKHYAYSSPSNSYGGMSCNGDASGSCSRMHGVTGASSSFVAQHTSLQPRDSHGMRTFNGGASSSFVGQRTSFQPRGLHGMMTFNGLFRMNSFDLIVEDLTRCLPFSSVKLRIKSFRVPELLVEIPESSTVGSLKAVTAILGGGLRVGVLLQGKKVRDDNKTLLQTGISHNNQLDSLGFCLEPNPSRKPPSLCLEVPFHIDIRCPPTADVVCQGICTGSPEPHVNNLGNYTESDHDSASSPADISMDKSTNSKALVAVPAMNVEALAVVPAHRNSKQSEIVQRRIRRPFSVAEVEALVQAVEKLGTGRWRDVKLRAFDNAKHRTYVDLKDKWKTLVHTARISPQQRRGEPVPQELLDRVLTTHAYWSQQQASQQLKPQQAETCLLL</sequence>
<feature type="domain" description="Myb-like" evidence="5">
    <location>
        <begin position="619"/>
        <end position="674"/>
    </location>
</feature>
<evidence type="ECO:0000256" key="3">
    <source>
        <dbReference type="ARBA" id="ARBA00023242"/>
    </source>
</evidence>